<organism evidence="1 2">
    <name type="scientific">Dentiscutata erythropus</name>
    <dbReference type="NCBI Taxonomy" id="1348616"/>
    <lineage>
        <taxon>Eukaryota</taxon>
        <taxon>Fungi</taxon>
        <taxon>Fungi incertae sedis</taxon>
        <taxon>Mucoromycota</taxon>
        <taxon>Glomeromycotina</taxon>
        <taxon>Glomeromycetes</taxon>
        <taxon>Diversisporales</taxon>
        <taxon>Gigasporaceae</taxon>
        <taxon>Dentiscutata</taxon>
    </lineage>
</organism>
<accession>A0A9N9J1Z5</accession>
<evidence type="ECO:0000313" key="2">
    <source>
        <dbReference type="Proteomes" id="UP000789405"/>
    </source>
</evidence>
<sequence>MCSDQLYDIYMLKFQTIDALTDLISGFYSFLDKAKEPSQPCKIWCCKNNYEQPSTLTTDETIAIFPKAIQGFKELMNAGIKRLATTEKFKFATLNNAFDMSDYVNAKTHANFTIINVGVMGNYSNKFHAAKFNDITTVAVGGIASNPLLSYSSLIGGSIFTSIEIFESLYILGLLNNSLMPKSFPLAGMDIAFTTYEA</sequence>
<proteinExistence type="predicted"/>
<reference evidence="1" key="1">
    <citation type="submission" date="2021-06" db="EMBL/GenBank/DDBJ databases">
        <authorList>
            <person name="Kallberg Y."/>
            <person name="Tangrot J."/>
            <person name="Rosling A."/>
        </authorList>
    </citation>
    <scope>NUCLEOTIDE SEQUENCE</scope>
    <source>
        <strain evidence="1">MA453B</strain>
    </source>
</reference>
<comment type="caution">
    <text evidence="1">The sequence shown here is derived from an EMBL/GenBank/DDBJ whole genome shotgun (WGS) entry which is preliminary data.</text>
</comment>
<feature type="non-terminal residue" evidence="1">
    <location>
        <position position="198"/>
    </location>
</feature>
<protein>
    <submittedName>
        <fullName evidence="1">12275_t:CDS:1</fullName>
    </submittedName>
</protein>
<dbReference type="OrthoDB" id="27214at2759"/>
<dbReference type="Proteomes" id="UP000789405">
    <property type="component" value="Unassembled WGS sequence"/>
</dbReference>
<name>A0A9N9J1Z5_9GLOM</name>
<dbReference type="AlphaFoldDB" id="A0A9N9J1Z5"/>
<keyword evidence="2" id="KW-1185">Reference proteome</keyword>
<gene>
    <name evidence="1" type="ORF">DERYTH_LOCUS17740</name>
</gene>
<evidence type="ECO:0000313" key="1">
    <source>
        <dbReference type="EMBL" id="CAG8760127.1"/>
    </source>
</evidence>
<dbReference type="EMBL" id="CAJVPY010017057">
    <property type="protein sequence ID" value="CAG8760127.1"/>
    <property type="molecule type" value="Genomic_DNA"/>
</dbReference>